<keyword evidence="2" id="KW-1185">Reference proteome</keyword>
<evidence type="ECO:0000313" key="1">
    <source>
        <dbReference type="EMBL" id="ABI91976.1"/>
    </source>
</evidence>
<reference evidence="1" key="1">
    <citation type="submission" date="2006-08" db="EMBL/GenBank/DDBJ databases">
        <title>Complete sequence of Chromosome 3 of Burkholderia cepacia AMMD.</title>
        <authorList>
            <consortium name="US DOE Joint Genome Institute"/>
            <person name="Copeland A."/>
            <person name="Lucas S."/>
            <person name="Lapidus A."/>
            <person name="Barry K."/>
            <person name="Detter J.C."/>
            <person name="Glavina del Rio T."/>
            <person name="Hammon N."/>
            <person name="Israni S."/>
            <person name="Pitluck S."/>
            <person name="Bruce D."/>
            <person name="Chain P."/>
            <person name="Malfatti S."/>
            <person name="Shin M."/>
            <person name="Vergez L."/>
            <person name="Schmutz J."/>
            <person name="Larimer F."/>
            <person name="Land M."/>
            <person name="Hauser L."/>
            <person name="Kyrpides N."/>
            <person name="Kim E."/>
            <person name="Parke J."/>
            <person name="Coenye T."/>
            <person name="Konstantinidis K."/>
            <person name="Ramette A."/>
            <person name="Tiedje J."/>
            <person name="Richardson P."/>
        </authorList>
    </citation>
    <scope>NUCLEOTIDE SEQUENCE</scope>
    <source>
        <strain evidence="1">AMMD</strain>
    </source>
</reference>
<organism evidence="1 2">
    <name type="scientific">Burkholderia ambifaria (strain ATCC BAA-244 / DSM 16087 / CCUG 44356 / LMG 19182 / AMMD)</name>
    <name type="common">Burkholderia cepacia (strain AMMD)</name>
    <dbReference type="NCBI Taxonomy" id="339670"/>
    <lineage>
        <taxon>Bacteria</taxon>
        <taxon>Pseudomonadati</taxon>
        <taxon>Pseudomonadota</taxon>
        <taxon>Betaproteobacteria</taxon>
        <taxon>Burkholderiales</taxon>
        <taxon>Burkholderiaceae</taxon>
        <taxon>Burkholderia</taxon>
        <taxon>Burkholderia cepacia complex</taxon>
    </lineage>
</organism>
<protein>
    <submittedName>
        <fullName evidence="1">Uncharacterized protein</fullName>
    </submittedName>
</protein>
<dbReference type="SUPFAM" id="SSF54909">
    <property type="entry name" value="Dimeric alpha+beta barrel"/>
    <property type="match status" value="1"/>
</dbReference>
<dbReference type="RefSeq" id="WP_011661302.1">
    <property type="nucleotide sequence ID" value="NC_008392.1"/>
</dbReference>
<dbReference type="KEGG" id="bam:Bamb_6432"/>
<dbReference type="InterPro" id="IPR010753">
    <property type="entry name" value="DUF1330"/>
</dbReference>
<dbReference type="PATRIC" id="fig|339670.21.peg.6324"/>
<dbReference type="eggNOG" id="COG5470">
    <property type="taxonomic scope" value="Bacteria"/>
</dbReference>
<accession>Q0B1J7</accession>
<dbReference type="EMBL" id="CP000442">
    <property type="protein sequence ID" value="ABI91976.1"/>
    <property type="molecule type" value="Genomic_DNA"/>
</dbReference>
<dbReference type="Gene3D" id="3.30.70.100">
    <property type="match status" value="1"/>
</dbReference>
<gene>
    <name evidence="1" type="ordered locus">Bamb_6432</name>
</gene>
<dbReference type="InterPro" id="IPR011008">
    <property type="entry name" value="Dimeric_a/b-barrel"/>
</dbReference>
<dbReference type="Pfam" id="PF07045">
    <property type="entry name" value="DUF1330"/>
    <property type="match status" value="1"/>
</dbReference>
<name>Q0B1J7_BURCM</name>
<dbReference type="PANTHER" id="PTHR41521:SF4">
    <property type="entry name" value="BLR0684 PROTEIN"/>
    <property type="match status" value="1"/>
</dbReference>
<evidence type="ECO:0000313" key="2">
    <source>
        <dbReference type="Proteomes" id="UP000000662"/>
    </source>
</evidence>
<dbReference type="AlphaFoldDB" id="Q0B1J7"/>
<dbReference type="PANTHER" id="PTHR41521">
    <property type="match status" value="1"/>
</dbReference>
<dbReference type="Proteomes" id="UP000000662">
    <property type="component" value="Chromosome 3"/>
</dbReference>
<sequence>MPAYLIARVKVDDPEIYSGYTALSPTVIEAHGGRFLSRGQAPMTLEGPEEQRRMVLVEFPDMDHARAFYESPEYQTAKAIRLPVSQAEFVVVPGIAL</sequence>
<proteinExistence type="predicted"/>
<dbReference type="GeneID" id="93088748"/>